<dbReference type="GO" id="GO:0004252">
    <property type="term" value="F:serine-type endopeptidase activity"/>
    <property type="evidence" value="ECO:0007669"/>
    <property type="project" value="InterPro"/>
</dbReference>
<dbReference type="PROSITE" id="PS50106">
    <property type="entry name" value="PDZ"/>
    <property type="match status" value="1"/>
</dbReference>
<dbReference type="InterPro" id="IPR001940">
    <property type="entry name" value="Peptidase_S1C"/>
</dbReference>
<evidence type="ECO:0000313" key="6">
    <source>
        <dbReference type="Proteomes" id="UP001187192"/>
    </source>
</evidence>
<dbReference type="InterPro" id="IPR036034">
    <property type="entry name" value="PDZ_sf"/>
</dbReference>
<keyword evidence="2" id="KW-0645">Protease</keyword>
<reference evidence="5" key="1">
    <citation type="submission" date="2023-07" db="EMBL/GenBank/DDBJ databases">
        <title>draft genome sequence of fig (Ficus carica).</title>
        <authorList>
            <person name="Takahashi T."/>
            <person name="Nishimura K."/>
        </authorList>
    </citation>
    <scope>NUCLEOTIDE SEQUENCE</scope>
</reference>
<gene>
    <name evidence="5" type="ORF">TIFTF001_013082</name>
</gene>
<dbReference type="SUPFAM" id="SSF50494">
    <property type="entry name" value="Trypsin-like serine proteases"/>
    <property type="match status" value="1"/>
</dbReference>
<evidence type="ECO:0000259" key="4">
    <source>
        <dbReference type="PROSITE" id="PS50106"/>
    </source>
</evidence>
<evidence type="ECO:0000313" key="5">
    <source>
        <dbReference type="EMBL" id="GMN43895.1"/>
    </source>
</evidence>
<comment type="caution">
    <text evidence="5">The sequence shown here is derived from an EMBL/GenBank/DDBJ whole genome shotgun (WGS) entry which is preliminary data.</text>
</comment>
<dbReference type="PANTHER" id="PTHR22939">
    <property type="entry name" value="SERINE PROTEASE FAMILY S1C HTRA-RELATED"/>
    <property type="match status" value="1"/>
</dbReference>
<dbReference type="Pfam" id="PF13365">
    <property type="entry name" value="Trypsin_2"/>
    <property type="match status" value="1"/>
</dbReference>
<keyword evidence="6" id="KW-1185">Reference proteome</keyword>
<dbReference type="Pfam" id="PF13180">
    <property type="entry name" value="PDZ_2"/>
    <property type="match status" value="1"/>
</dbReference>
<dbReference type="PRINTS" id="PR00834">
    <property type="entry name" value="PROTEASES2C"/>
</dbReference>
<dbReference type="PANTHER" id="PTHR22939:SF125">
    <property type="entry name" value="PROTEASE DO-LIKE 14-RELATED"/>
    <property type="match status" value="1"/>
</dbReference>
<dbReference type="EMBL" id="BTGU01000017">
    <property type="protein sequence ID" value="GMN43895.1"/>
    <property type="molecule type" value="Genomic_DNA"/>
</dbReference>
<name>A0AA88A1G9_FICCA</name>
<comment type="similarity">
    <text evidence="1">Belongs to the peptidase S1C family.</text>
</comment>
<dbReference type="Gene3D" id="2.30.42.10">
    <property type="match status" value="1"/>
</dbReference>
<dbReference type="CDD" id="cd23085">
    <property type="entry name" value="cpPDZ_AtDEGP14-like"/>
    <property type="match status" value="1"/>
</dbReference>
<feature type="domain" description="PDZ" evidence="4">
    <location>
        <begin position="306"/>
        <end position="384"/>
    </location>
</feature>
<evidence type="ECO:0000256" key="1">
    <source>
        <dbReference type="ARBA" id="ARBA00010541"/>
    </source>
</evidence>
<dbReference type="InterPro" id="IPR001478">
    <property type="entry name" value="PDZ"/>
</dbReference>
<keyword evidence="3" id="KW-0378">Hydrolase</keyword>
<dbReference type="AlphaFoldDB" id="A0AA88A1G9"/>
<organism evidence="5 6">
    <name type="scientific">Ficus carica</name>
    <name type="common">Common fig</name>
    <dbReference type="NCBI Taxonomy" id="3494"/>
    <lineage>
        <taxon>Eukaryota</taxon>
        <taxon>Viridiplantae</taxon>
        <taxon>Streptophyta</taxon>
        <taxon>Embryophyta</taxon>
        <taxon>Tracheophyta</taxon>
        <taxon>Spermatophyta</taxon>
        <taxon>Magnoliopsida</taxon>
        <taxon>eudicotyledons</taxon>
        <taxon>Gunneridae</taxon>
        <taxon>Pentapetalae</taxon>
        <taxon>rosids</taxon>
        <taxon>fabids</taxon>
        <taxon>Rosales</taxon>
        <taxon>Moraceae</taxon>
        <taxon>Ficeae</taxon>
        <taxon>Ficus</taxon>
    </lineage>
</organism>
<accession>A0AA88A1G9</accession>
<dbReference type="SUPFAM" id="SSF50156">
    <property type="entry name" value="PDZ domain-like"/>
    <property type="match status" value="1"/>
</dbReference>
<sequence>MKHFMRKFSGFNKSSILRILSIAAGGSGIFYANNYKEATVSVSIPEPLRESLSLPWKIGERTDKWQFGMLPLFSLSAGSTPSSGEKGASAVPESSPKQCPGCLGRDSISSAAARVGPAVVNISIHQGKFGIGGGKGIGSGTIIDKDGTILTCAHAVVDFHGARVASNGKVDITLQDGRTFEGTVLNADLHSDIAIVKINSKTPLPTAKLGSSRKLQPGDWVIAMGCPLSLQNTVTAGIVSCVDRQSSDLGLGGMRREYLQTDCAINPGNSGGPLVNIDGEVVGVNIMKVLAADGLGFAVPIDSVTKIMQHFKKRGRVVRPWLGLKMIDLNEMIISQLKERDGTFPNVKKGILVAMVTPDSPADRAGFHPGDVVVEFDGKPVESIKEVIETMGDRVGEPLKVVVRRPKDKLVTLTVIPEESNPNM</sequence>
<evidence type="ECO:0000256" key="2">
    <source>
        <dbReference type="ARBA" id="ARBA00022670"/>
    </source>
</evidence>
<dbReference type="Gene3D" id="2.40.10.120">
    <property type="match status" value="1"/>
</dbReference>
<dbReference type="SMART" id="SM00228">
    <property type="entry name" value="PDZ"/>
    <property type="match status" value="1"/>
</dbReference>
<dbReference type="InterPro" id="IPR009003">
    <property type="entry name" value="Peptidase_S1_PA"/>
</dbReference>
<proteinExistence type="inferred from homology"/>
<dbReference type="Proteomes" id="UP001187192">
    <property type="component" value="Unassembled WGS sequence"/>
</dbReference>
<protein>
    <recommendedName>
        <fullName evidence="4">PDZ domain-containing protein</fullName>
    </recommendedName>
</protein>
<evidence type="ECO:0000256" key="3">
    <source>
        <dbReference type="ARBA" id="ARBA00022801"/>
    </source>
</evidence>
<dbReference type="GO" id="GO:0006508">
    <property type="term" value="P:proteolysis"/>
    <property type="evidence" value="ECO:0007669"/>
    <property type="project" value="UniProtKB-KW"/>
</dbReference>